<evidence type="ECO:0000313" key="3">
    <source>
        <dbReference type="Proteomes" id="UP000290475"/>
    </source>
</evidence>
<protein>
    <submittedName>
        <fullName evidence="2">YxeA family protein</fullName>
    </submittedName>
</protein>
<proteinExistence type="predicted"/>
<dbReference type="InterPro" id="IPR006542">
    <property type="entry name" value="DUF1093"/>
</dbReference>
<dbReference type="InterPro" id="IPR036166">
    <property type="entry name" value="YxeA-like_sf"/>
</dbReference>
<organism evidence="1 3">
    <name type="scientific">Lacticaseibacillus chiayiensis</name>
    <dbReference type="NCBI Taxonomy" id="2100821"/>
    <lineage>
        <taxon>Bacteria</taxon>
        <taxon>Bacillati</taxon>
        <taxon>Bacillota</taxon>
        <taxon>Bacilli</taxon>
        <taxon>Lactobacillales</taxon>
        <taxon>Lactobacillaceae</taxon>
        <taxon>Lacticaseibacillus</taxon>
    </lineage>
</organism>
<dbReference type="Gene3D" id="2.40.50.480">
    <property type="match status" value="1"/>
</dbReference>
<dbReference type="Pfam" id="PF06486">
    <property type="entry name" value="DUF1093"/>
    <property type="match status" value="1"/>
</dbReference>
<evidence type="ECO:0000313" key="4">
    <source>
        <dbReference type="Proteomes" id="UP001164790"/>
    </source>
</evidence>
<reference evidence="2" key="2">
    <citation type="submission" date="2022-10" db="EMBL/GenBank/DDBJ databases">
        <title>Comparative genomic analysis and in-vitro probiotic properties of the potential probiotic L. chiayiensis AACE 3.</title>
        <authorList>
            <person name="Kang X."/>
        </authorList>
    </citation>
    <scope>NUCLEOTIDE SEQUENCE</scope>
    <source>
        <strain evidence="2">AACE 3</strain>
    </source>
</reference>
<dbReference type="EMBL" id="MSSM01000034">
    <property type="protein sequence ID" value="RXT19060.1"/>
    <property type="molecule type" value="Genomic_DNA"/>
</dbReference>
<dbReference type="EMBL" id="CP107523">
    <property type="protein sequence ID" value="UYN55280.1"/>
    <property type="molecule type" value="Genomic_DNA"/>
</dbReference>
<dbReference type="Proteomes" id="UP000290475">
    <property type="component" value="Unassembled WGS sequence"/>
</dbReference>
<name>A0A4V1P027_9LACO</name>
<sequence length="128" mass="14180">MKRVIGVIALLVVLVLGFFGYQYWNSTYNGVEAYAVVTEGKKQASKNDDGSPYKVNGKQYYTYEYDFTWITKDGQERKLGFSSPESADPKPLTPGTYVKAKISQKRVIAGPQTVSADSVPAAIKDKLK</sequence>
<dbReference type="SUPFAM" id="SSF159121">
    <property type="entry name" value="BC4932-like"/>
    <property type="match status" value="1"/>
</dbReference>
<dbReference type="RefSeq" id="WP_129302626.1">
    <property type="nucleotide sequence ID" value="NZ_CP074378.1"/>
</dbReference>
<evidence type="ECO:0000313" key="1">
    <source>
        <dbReference type="EMBL" id="RXT19060.1"/>
    </source>
</evidence>
<gene>
    <name evidence="1" type="ORF">BVJ53_12060</name>
    <name evidence="2" type="ORF">OFW50_07090</name>
</gene>
<evidence type="ECO:0000313" key="2">
    <source>
        <dbReference type="EMBL" id="UYN55280.1"/>
    </source>
</evidence>
<dbReference type="AlphaFoldDB" id="A0A4V1P027"/>
<dbReference type="Proteomes" id="UP001164790">
    <property type="component" value="Chromosome"/>
</dbReference>
<accession>A0A4V1P027</accession>
<reference evidence="1 3" key="1">
    <citation type="submission" date="2017-01" db="EMBL/GenBank/DDBJ databases">
        <title>Lactobacillus chiayiensis sp. nov., a lactic acid bacterium isolated from compost.</title>
        <authorList>
            <person name="Huang C.-H."/>
        </authorList>
    </citation>
    <scope>NUCLEOTIDE SEQUENCE [LARGE SCALE GENOMIC DNA]</scope>
    <source>
        <strain evidence="1">Chh01</strain>
        <strain evidence="3">chh01</strain>
    </source>
</reference>
<keyword evidence="4" id="KW-1185">Reference proteome</keyword>